<dbReference type="PANTHER" id="PTHR19143:SF327">
    <property type="entry name" value="FI21813P1-RELATED"/>
    <property type="match status" value="1"/>
</dbReference>
<dbReference type="EMBL" id="KE525349">
    <property type="protein sequence ID" value="KFB50560.1"/>
    <property type="molecule type" value="Genomic_DNA"/>
</dbReference>
<dbReference type="VEuPathDB" id="VectorBase:ASIC018837"/>
<dbReference type="Pfam" id="PF00147">
    <property type="entry name" value="Fibrinogen_C"/>
    <property type="match status" value="1"/>
</dbReference>
<gene>
    <name evidence="3" type="ORF">ZHAS_00018837</name>
</gene>
<evidence type="ECO:0000256" key="1">
    <source>
        <dbReference type="ARBA" id="ARBA00023157"/>
    </source>
</evidence>
<keyword evidence="1" id="KW-1015">Disulfide bond</keyword>
<keyword evidence="5" id="KW-1185">Reference proteome</keyword>
<dbReference type="Proteomes" id="UP000030765">
    <property type="component" value="Unassembled WGS sequence"/>
</dbReference>
<proteinExistence type="predicted"/>
<evidence type="ECO:0000313" key="3">
    <source>
        <dbReference type="EMBL" id="KFB50560.1"/>
    </source>
</evidence>
<dbReference type="VEuPathDB" id="VectorBase:ASIS011749"/>
<dbReference type="InterPro" id="IPR036056">
    <property type="entry name" value="Fibrinogen-like_C"/>
</dbReference>
<dbReference type="EMBL" id="ATLV01024093">
    <property type="status" value="NOT_ANNOTATED_CDS"/>
    <property type="molecule type" value="Genomic_DNA"/>
</dbReference>
<dbReference type="OrthoDB" id="7735550at2759"/>
<protein>
    <submittedName>
        <fullName evidence="3">AGAP012000-PA-like protein</fullName>
    </submittedName>
    <submittedName>
        <fullName evidence="4">Fibrinogen C-terminal domain-containing protein</fullName>
    </submittedName>
</protein>
<dbReference type="CDD" id="cd00087">
    <property type="entry name" value="FReD"/>
    <property type="match status" value="1"/>
</dbReference>
<name>A0A084WK16_ANOSI</name>
<sequence length="294" mass="34552">MPFNELVLADGDTPAVMEAVIKAMNDFRWEILDNLKLSLEYHTEQLEEIKYHVEHVIHEQENRMKKENLEIQRILGELLPGSCTQVKTNTTRAFYINPYGNIEKPFMVLCNFDNHFNLGGGWTVFQRRMDGSVDFRRNWTMYKHGFGDVSGEHWLGLEKLHIMTRSGRNELLVLLEDFEGNSTYALYDEFKIGSEVEKYKLIFGNYTGTANDNFSYHNGTKFSTWDQDNDQSGKRNCADQYNGAWWFKSCYISHLNGRYYQKGNHLNKTGVHWTDFPQYKYSLKSTTMMFRSRT</sequence>
<organism evidence="3">
    <name type="scientific">Anopheles sinensis</name>
    <name type="common">Mosquito</name>
    <dbReference type="NCBI Taxonomy" id="74873"/>
    <lineage>
        <taxon>Eukaryota</taxon>
        <taxon>Metazoa</taxon>
        <taxon>Ecdysozoa</taxon>
        <taxon>Arthropoda</taxon>
        <taxon>Hexapoda</taxon>
        <taxon>Insecta</taxon>
        <taxon>Pterygota</taxon>
        <taxon>Neoptera</taxon>
        <taxon>Endopterygota</taxon>
        <taxon>Diptera</taxon>
        <taxon>Nematocera</taxon>
        <taxon>Culicoidea</taxon>
        <taxon>Culicidae</taxon>
        <taxon>Anophelinae</taxon>
        <taxon>Anopheles</taxon>
    </lineage>
</organism>
<accession>A0A084WK16</accession>
<dbReference type="AlphaFoldDB" id="A0A084WK16"/>
<dbReference type="InterPro" id="IPR020837">
    <property type="entry name" value="Fibrinogen_CS"/>
</dbReference>
<reference evidence="4" key="2">
    <citation type="submission" date="2020-05" db="UniProtKB">
        <authorList>
            <consortium name="EnsemblMetazoa"/>
        </authorList>
    </citation>
    <scope>IDENTIFICATION</scope>
</reference>
<evidence type="ECO:0000313" key="5">
    <source>
        <dbReference type="Proteomes" id="UP000030765"/>
    </source>
</evidence>
<dbReference type="OMA" id="KYEANDN"/>
<dbReference type="STRING" id="74873.A0A084WK16"/>
<dbReference type="SUPFAM" id="SSF56496">
    <property type="entry name" value="Fibrinogen C-terminal domain-like"/>
    <property type="match status" value="1"/>
</dbReference>
<dbReference type="PROSITE" id="PS51406">
    <property type="entry name" value="FIBRINOGEN_C_2"/>
    <property type="match status" value="1"/>
</dbReference>
<dbReference type="InterPro" id="IPR002181">
    <property type="entry name" value="Fibrinogen_a/b/g_C_dom"/>
</dbReference>
<feature type="domain" description="Fibrinogen C-terminal" evidence="2">
    <location>
        <begin position="74"/>
        <end position="294"/>
    </location>
</feature>
<reference evidence="3 5" key="1">
    <citation type="journal article" date="2014" name="BMC Genomics">
        <title>Genome sequence of Anopheles sinensis provides insight into genetics basis of mosquito competence for malaria parasites.</title>
        <authorList>
            <person name="Zhou D."/>
            <person name="Zhang D."/>
            <person name="Ding G."/>
            <person name="Shi L."/>
            <person name="Hou Q."/>
            <person name="Ye Y."/>
            <person name="Xu Y."/>
            <person name="Zhou H."/>
            <person name="Xiong C."/>
            <person name="Li S."/>
            <person name="Yu J."/>
            <person name="Hong S."/>
            <person name="Yu X."/>
            <person name="Zou P."/>
            <person name="Chen C."/>
            <person name="Chang X."/>
            <person name="Wang W."/>
            <person name="Lv Y."/>
            <person name="Sun Y."/>
            <person name="Ma L."/>
            <person name="Shen B."/>
            <person name="Zhu C."/>
        </authorList>
    </citation>
    <scope>NUCLEOTIDE SEQUENCE [LARGE SCALE GENOMIC DNA]</scope>
</reference>
<evidence type="ECO:0000259" key="2">
    <source>
        <dbReference type="PROSITE" id="PS51406"/>
    </source>
</evidence>
<evidence type="ECO:0000313" key="4">
    <source>
        <dbReference type="EnsemblMetazoa" id="ASIC018837-PA"/>
    </source>
</evidence>
<dbReference type="PROSITE" id="PS00514">
    <property type="entry name" value="FIBRINOGEN_C_1"/>
    <property type="match status" value="1"/>
</dbReference>
<dbReference type="InterPro" id="IPR050373">
    <property type="entry name" value="Fibrinogen_C-term_domain"/>
</dbReference>
<dbReference type="PANTHER" id="PTHR19143">
    <property type="entry name" value="FIBRINOGEN/TENASCIN/ANGIOPOEITIN"/>
    <property type="match status" value="1"/>
</dbReference>
<dbReference type="InterPro" id="IPR014716">
    <property type="entry name" value="Fibrinogen_a/b/g_C_1"/>
</dbReference>
<dbReference type="EnsemblMetazoa" id="ASIC018837-RA">
    <property type="protein sequence ID" value="ASIC018837-PA"/>
    <property type="gene ID" value="ASIC018837"/>
</dbReference>
<dbReference type="GO" id="GO:0005615">
    <property type="term" value="C:extracellular space"/>
    <property type="evidence" value="ECO:0007669"/>
    <property type="project" value="TreeGrafter"/>
</dbReference>
<dbReference type="Gene3D" id="3.90.215.10">
    <property type="entry name" value="Gamma Fibrinogen, chain A, domain 1"/>
    <property type="match status" value="1"/>
</dbReference>
<dbReference type="SMART" id="SM00186">
    <property type="entry name" value="FBG"/>
    <property type="match status" value="1"/>
</dbReference>